<dbReference type="PANTHER" id="PTHR43155">
    <property type="entry name" value="CYCLIC DI-GMP PHOSPHODIESTERASE PA4108-RELATED"/>
    <property type="match status" value="1"/>
</dbReference>
<proteinExistence type="predicted"/>
<dbReference type="Gene3D" id="1.10.3210.10">
    <property type="entry name" value="Hypothetical protein af1432"/>
    <property type="match status" value="1"/>
</dbReference>
<reference evidence="3" key="1">
    <citation type="journal article" date="2016" name="Front. Microbiol.">
        <title>Complete Genome Sequence of Clostridium estertheticum DSM 8809, a Microbe Identified in Spoiled Vacuum Packed Beef.</title>
        <authorList>
            <person name="Yu Z."/>
            <person name="Gunn L."/>
            <person name="Brennan E."/>
            <person name="Reid R."/>
            <person name="Wall P.G."/>
            <person name="Gaora O.P."/>
            <person name="Hurley D."/>
            <person name="Bolton D."/>
            <person name="Fanning S."/>
        </authorList>
    </citation>
    <scope>NUCLEOTIDE SEQUENCE [LARGE SCALE GENOMIC DNA]</scope>
    <source>
        <strain evidence="3">DSM 8809</strain>
    </source>
</reference>
<dbReference type="Proteomes" id="UP000182569">
    <property type="component" value="Chromosome"/>
</dbReference>
<dbReference type="SMART" id="SM00471">
    <property type="entry name" value="HDc"/>
    <property type="match status" value="1"/>
</dbReference>
<sequence length="208" mass="23512">MLGKLLSFFRNKEVYHDIIESLVAALEAKDAYTSGHSQRVSDMAYKLSKGLGIRGVELQNIDISAHLHDIGKIGVPDKILNKNGKLLPHEWEYIKMHPKIGFDILNKSKGLKSISENVLYHHERWDGKGYPKGLSGIDIPLGSRVIAVCDSIDAMTSVRPYRQAMGFEECIKEITINSGLMFDPVIVQYIEENIDTVRRFLKPKNTIF</sequence>
<dbReference type="OrthoDB" id="9804747at2"/>
<dbReference type="STRING" id="1552.A7L45_06830"/>
<protein>
    <submittedName>
        <fullName evidence="2">Phosphohydrolase</fullName>
    </submittedName>
</protein>
<gene>
    <name evidence="2" type="ORF">A7L45_06830</name>
</gene>
<dbReference type="GO" id="GO:0016787">
    <property type="term" value="F:hydrolase activity"/>
    <property type="evidence" value="ECO:0007669"/>
    <property type="project" value="UniProtKB-KW"/>
</dbReference>
<name>A0A1J0GES8_9CLOT</name>
<dbReference type="EMBL" id="CP015756">
    <property type="protein sequence ID" value="APC39803.1"/>
    <property type="molecule type" value="Genomic_DNA"/>
</dbReference>
<keyword evidence="2" id="KW-0378">Hydrolase</keyword>
<dbReference type="PROSITE" id="PS51832">
    <property type="entry name" value="HD_GYP"/>
    <property type="match status" value="1"/>
</dbReference>
<dbReference type="KEGG" id="ceu:A7L45_06830"/>
<dbReference type="RefSeq" id="WP_071612097.1">
    <property type="nucleotide sequence ID" value="NZ_CP015756.1"/>
</dbReference>
<dbReference type="InterPro" id="IPR037522">
    <property type="entry name" value="HD_GYP_dom"/>
</dbReference>
<dbReference type="InterPro" id="IPR003607">
    <property type="entry name" value="HD/PDEase_dom"/>
</dbReference>
<dbReference type="SUPFAM" id="SSF109604">
    <property type="entry name" value="HD-domain/PDEase-like"/>
    <property type="match status" value="1"/>
</dbReference>
<evidence type="ECO:0000259" key="1">
    <source>
        <dbReference type="PROSITE" id="PS51832"/>
    </source>
</evidence>
<dbReference type="CDD" id="cd00077">
    <property type="entry name" value="HDc"/>
    <property type="match status" value="1"/>
</dbReference>
<feature type="domain" description="HD-GYP" evidence="1">
    <location>
        <begin position="11"/>
        <end position="206"/>
    </location>
</feature>
<evidence type="ECO:0000313" key="3">
    <source>
        <dbReference type="Proteomes" id="UP000182569"/>
    </source>
</evidence>
<accession>A0A1J0GES8</accession>
<dbReference type="Pfam" id="PF13487">
    <property type="entry name" value="HD_5"/>
    <property type="match status" value="1"/>
</dbReference>
<evidence type="ECO:0000313" key="2">
    <source>
        <dbReference type="EMBL" id="APC39803.1"/>
    </source>
</evidence>
<keyword evidence="3" id="KW-1185">Reference proteome</keyword>
<organism evidence="2 3">
    <name type="scientific">Clostridium estertheticum subsp. estertheticum</name>
    <dbReference type="NCBI Taxonomy" id="1552"/>
    <lineage>
        <taxon>Bacteria</taxon>
        <taxon>Bacillati</taxon>
        <taxon>Bacillota</taxon>
        <taxon>Clostridia</taxon>
        <taxon>Eubacteriales</taxon>
        <taxon>Clostridiaceae</taxon>
        <taxon>Clostridium</taxon>
    </lineage>
</organism>
<dbReference type="AlphaFoldDB" id="A0A1J0GES8"/>